<dbReference type="EMBL" id="JAUYZG010000019">
    <property type="protein sequence ID" value="KAK2878970.1"/>
    <property type="molecule type" value="Genomic_DNA"/>
</dbReference>
<name>A0AA88P7Q5_9TELE</name>
<evidence type="ECO:0000313" key="2">
    <source>
        <dbReference type="Proteomes" id="UP001187343"/>
    </source>
</evidence>
<sequence length="102" mass="11139">MISYASQLVDLLTVKQQLWTGSRYPGFFSSEKDKLAEVALMVLASYDSPERLRKDRRSLKATVGSISSSSLSSNFGVFPGPGSLITGFMFSQGKLSFTNAVF</sequence>
<accession>A0AA88P7Q5</accession>
<dbReference type="Proteomes" id="UP001187343">
    <property type="component" value="Unassembled WGS sequence"/>
</dbReference>
<proteinExistence type="predicted"/>
<gene>
    <name evidence="1" type="ORF">Q8A67_019761</name>
</gene>
<comment type="caution">
    <text evidence="1">The sequence shown here is derived from an EMBL/GenBank/DDBJ whole genome shotgun (WGS) entry which is preliminary data.</text>
</comment>
<dbReference type="AlphaFoldDB" id="A0AA88P7Q5"/>
<evidence type="ECO:0000313" key="1">
    <source>
        <dbReference type="EMBL" id="KAK2878970.1"/>
    </source>
</evidence>
<protein>
    <submittedName>
        <fullName evidence="1">Uncharacterized protein</fullName>
    </submittedName>
</protein>
<keyword evidence="2" id="KW-1185">Reference proteome</keyword>
<reference evidence="1" key="1">
    <citation type="submission" date="2023-08" db="EMBL/GenBank/DDBJ databases">
        <title>Chromosome-level Genome Assembly of mud carp (Cirrhinus molitorella).</title>
        <authorList>
            <person name="Liu H."/>
        </authorList>
    </citation>
    <scope>NUCLEOTIDE SEQUENCE</scope>
    <source>
        <strain evidence="1">Prfri</strain>
        <tissue evidence="1">Muscle</tissue>
    </source>
</reference>
<organism evidence="1 2">
    <name type="scientific">Cirrhinus molitorella</name>
    <name type="common">mud carp</name>
    <dbReference type="NCBI Taxonomy" id="172907"/>
    <lineage>
        <taxon>Eukaryota</taxon>
        <taxon>Metazoa</taxon>
        <taxon>Chordata</taxon>
        <taxon>Craniata</taxon>
        <taxon>Vertebrata</taxon>
        <taxon>Euteleostomi</taxon>
        <taxon>Actinopterygii</taxon>
        <taxon>Neopterygii</taxon>
        <taxon>Teleostei</taxon>
        <taxon>Ostariophysi</taxon>
        <taxon>Cypriniformes</taxon>
        <taxon>Cyprinidae</taxon>
        <taxon>Labeoninae</taxon>
        <taxon>Labeonini</taxon>
        <taxon>Cirrhinus</taxon>
    </lineage>
</organism>